<evidence type="ECO:0000256" key="5">
    <source>
        <dbReference type="ARBA" id="ARBA00022617"/>
    </source>
</evidence>
<dbReference type="Pfam" id="PF13442">
    <property type="entry name" value="Cytochrome_CBB3"/>
    <property type="match status" value="1"/>
</dbReference>
<evidence type="ECO:0000256" key="12">
    <source>
        <dbReference type="ARBA" id="ARBA00023136"/>
    </source>
</evidence>
<dbReference type="InterPro" id="IPR014353">
    <property type="entry name" value="Membr-bd_ADH_cyt_c"/>
</dbReference>
<evidence type="ECO:0000256" key="4">
    <source>
        <dbReference type="ARBA" id="ARBA00022475"/>
    </source>
</evidence>
<dbReference type="PANTHER" id="PTHR35008">
    <property type="entry name" value="BLL4482 PROTEIN-RELATED"/>
    <property type="match status" value="1"/>
</dbReference>
<dbReference type="SUPFAM" id="SSF46626">
    <property type="entry name" value="Cytochrome c"/>
    <property type="match status" value="3"/>
</dbReference>
<keyword evidence="12 14" id="KW-0472">Membrane</keyword>
<protein>
    <submittedName>
        <fullName evidence="17">C-type cytochrome</fullName>
    </submittedName>
</protein>
<dbReference type="InterPro" id="IPR036909">
    <property type="entry name" value="Cyt_c-like_dom_sf"/>
</dbReference>
<feature type="transmembrane region" description="Helical" evidence="14">
    <location>
        <begin position="441"/>
        <end position="461"/>
    </location>
</feature>
<dbReference type="PRINTS" id="PR00605">
    <property type="entry name" value="CYTCHROMECIC"/>
</dbReference>
<evidence type="ECO:0000256" key="6">
    <source>
        <dbReference type="ARBA" id="ARBA00022660"/>
    </source>
</evidence>
<evidence type="ECO:0000256" key="3">
    <source>
        <dbReference type="ARBA" id="ARBA00022448"/>
    </source>
</evidence>
<keyword evidence="14" id="KW-1133">Transmembrane helix</keyword>
<dbReference type="EMBL" id="JABCQH010000007">
    <property type="protein sequence ID" value="MBF0888780.1"/>
    <property type="molecule type" value="Genomic_DNA"/>
</dbReference>
<dbReference type="Proteomes" id="UP000662701">
    <property type="component" value="Unassembled WGS sequence"/>
</dbReference>
<name>A0ABR9YW58_9PROT</name>
<dbReference type="InterPro" id="IPR008168">
    <property type="entry name" value="Cyt_C_IC"/>
</dbReference>
<feature type="signal peptide" evidence="15">
    <location>
        <begin position="1"/>
        <end position="23"/>
    </location>
</feature>
<feature type="domain" description="Cytochrome c" evidence="16">
    <location>
        <begin position="175"/>
        <end position="284"/>
    </location>
</feature>
<dbReference type="Gene3D" id="1.10.760.10">
    <property type="entry name" value="Cytochrome c-like domain"/>
    <property type="match status" value="3"/>
</dbReference>
<keyword evidence="9" id="KW-0677">Repeat</keyword>
<feature type="chain" id="PRO_5046075473" evidence="15">
    <location>
        <begin position="24"/>
        <end position="471"/>
    </location>
</feature>
<keyword evidence="6" id="KW-0679">Respiratory chain</keyword>
<comment type="cofactor">
    <cofactor evidence="1">
        <name>heme c</name>
        <dbReference type="ChEBI" id="CHEBI:61717"/>
    </cofactor>
</comment>
<evidence type="ECO:0000256" key="13">
    <source>
        <dbReference type="PROSITE-ProRule" id="PRU00433"/>
    </source>
</evidence>
<reference evidence="17" key="2">
    <citation type="submission" date="2020-11" db="EMBL/GenBank/DDBJ databases">
        <title>Description of novel Gluconobacter species.</title>
        <authorList>
            <person name="Cleenwerck I."/>
            <person name="Cnockaert M."/>
            <person name="Borremans W."/>
            <person name="Wieme A.D."/>
            <person name="De Vuyst L."/>
            <person name="Vandamme P."/>
        </authorList>
    </citation>
    <scope>NUCLEOTIDE SEQUENCE</scope>
    <source>
        <strain evidence="17">LMG 1745</strain>
    </source>
</reference>
<sequence length="471" mass="50097">MPRYLAPGLGLVILTAIPSLAMAQASTEDLVRQGAYIARAADCMACHTNPGGKSYGGGYVISSPLGDIIATNISPSRQYGIGNWTETQFSRAVREGIAPEGHLYPAMPYTAYSGISDADIHALYLYFTKGTKPVDLPPERHTALPFPFNQRWLMAGWNLLYSTGKPMSAATTAAGGTQRGEYLVKVLAHCSTCHTPRNIGMSEDQSRFLAGADLGGWHAPNLTSDAISGLGGWSDDELKSYLRDGAAHGKSQAAGGMAEAVEHSLRHLNDADLDAIVRYLRTVKPVRNPNQSRPGFSVTTGKPVDLAVLDAPINRSPDALANASSINGAELYTGACASCHQLNGQGTHDQFYPSLTSNTAVGGPTAQNLVMAILKGVNRATNNGTVTMPAFEKQLNDAQVASVANYVLQRFGNDAIHVNAADVTLLKEGGAKPFLVRYAQIAAIGGVSIMAVLVFVILMIIRRKKRNSSKK</sequence>
<dbReference type="PIRSF" id="PIRSF000018">
    <property type="entry name" value="Mb_ADH_cyt_c"/>
    <property type="match status" value="1"/>
</dbReference>
<keyword evidence="5 13" id="KW-0349">Heme</keyword>
<feature type="domain" description="Cytochrome c" evidence="16">
    <location>
        <begin position="29"/>
        <end position="131"/>
    </location>
</feature>
<dbReference type="PANTHER" id="PTHR35008:SF8">
    <property type="entry name" value="ALCOHOL DEHYDROGENASE CYTOCHROME C SUBUNIT"/>
    <property type="match status" value="1"/>
</dbReference>
<evidence type="ECO:0000256" key="2">
    <source>
        <dbReference type="ARBA" id="ARBA00004236"/>
    </source>
</evidence>
<evidence type="ECO:0000256" key="7">
    <source>
        <dbReference type="ARBA" id="ARBA00022723"/>
    </source>
</evidence>
<keyword evidence="11 13" id="KW-0408">Iron</keyword>
<keyword evidence="3" id="KW-0813">Transport</keyword>
<evidence type="ECO:0000313" key="18">
    <source>
        <dbReference type="Proteomes" id="UP000662701"/>
    </source>
</evidence>
<keyword evidence="10" id="KW-0249">Electron transport</keyword>
<evidence type="ECO:0000256" key="11">
    <source>
        <dbReference type="ARBA" id="ARBA00023004"/>
    </source>
</evidence>
<dbReference type="Pfam" id="PF00034">
    <property type="entry name" value="Cytochrom_C"/>
    <property type="match status" value="2"/>
</dbReference>
<evidence type="ECO:0000313" key="17">
    <source>
        <dbReference type="EMBL" id="MBF0888780.1"/>
    </source>
</evidence>
<evidence type="ECO:0000256" key="9">
    <source>
        <dbReference type="ARBA" id="ARBA00022737"/>
    </source>
</evidence>
<organism evidence="17 18">
    <name type="scientific">Gluconobacter cadivus</name>
    <dbReference type="NCBI Taxonomy" id="2728101"/>
    <lineage>
        <taxon>Bacteria</taxon>
        <taxon>Pseudomonadati</taxon>
        <taxon>Pseudomonadota</taxon>
        <taxon>Alphaproteobacteria</taxon>
        <taxon>Acetobacterales</taxon>
        <taxon>Acetobacteraceae</taxon>
        <taxon>Gluconobacter</taxon>
    </lineage>
</organism>
<dbReference type="InterPro" id="IPR009056">
    <property type="entry name" value="Cyt_c-like_dom"/>
</dbReference>
<gene>
    <name evidence="17" type="ORF">HKD19_09495</name>
</gene>
<keyword evidence="7 13" id="KW-0479">Metal-binding</keyword>
<evidence type="ECO:0000256" key="10">
    <source>
        <dbReference type="ARBA" id="ARBA00022982"/>
    </source>
</evidence>
<evidence type="ECO:0000256" key="1">
    <source>
        <dbReference type="ARBA" id="ARBA00001926"/>
    </source>
</evidence>
<keyword evidence="8 15" id="KW-0732">Signal</keyword>
<feature type="domain" description="Cytochrome c" evidence="16">
    <location>
        <begin position="323"/>
        <end position="411"/>
    </location>
</feature>
<comment type="caution">
    <text evidence="17">The sequence shown here is derived from an EMBL/GenBank/DDBJ whole genome shotgun (WGS) entry which is preliminary data.</text>
</comment>
<keyword evidence="4" id="KW-1003">Cell membrane</keyword>
<evidence type="ECO:0000256" key="15">
    <source>
        <dbReference type="SAM" id="SignalP"/>
    </source>
</evidence>
<evidence type="ECO:0000259" key="16">
    <source>
        <dbReference type="PROSITE" id="PS51007"/>
    </source>
</evidence>
<evidence type="ECO:0000256" key="14">
    <source>
        <dbReference type="SAM" id="Phobius"/>
    </source>
</evidence>
<dbReference type="InterPro" id="IPR051459">
    <property type="entry name" value="Cytochrome_c-type_DH"/>
</dbReference>
<accession>A0ABR9YW58</accession>
<proteinExistence type="predicted"/>
<keyword evidence="18" id="KW-1185">Reference proteome</keyword>
<evidence type="ECO:0000256" key="8">
    <source>
        <dbReference type="ARBA" id="ARBA00022729"/>
    </source>
</evidence>
<dbReference type="PROSITE" id="PS51007">
    <property type="entry name" value="CYTC"/>
    <property type="match status" value="3"/>
</dbReference>
<reference evidence="17" key="1">
    <citation type="submission" date="2020-04" db="EMBL/GenBank/DDBJ databases">
        <authorList>
            <person name="Sombolestani A."/>
        </authorList>
    </citation>
    <scope>NUCLEOTIDE SEQUENCE</scope>
    <source>
        <strain evidence="17">LMG 1745</strain>
    </source>
</reference>
<comment type="subcellular location">
    <subcellularLocation>
        <location evidence="2">Cell membrane</location>
    </subcellularLocation>
</comment>
<keyword evidence="14" id="KW-0812">Transmembrane</keyword>